<proteinExistence type="predicted"/>
<protein>
    <submittedName>
        <fullName evidence="1">Uncharacterized protein</fullName>
    </submittedName>
</protein>
<name>A0ABY3QAA0_9BRAD</name>
<reference evidence="1" key="1">
    <citation type="submission" date="2021-11" db="EMBL/GenBank/DDBJ databases">
        <title>Australian commercial rhizobial inoculants.</title>
        <authorList>
            <person name="Kohlmeier M.G."/>
            <person name="O'Hara G.W."/>
            <person name="Colombi E."/>
            <person name="Ramsay J.P."/>
            <person name="Terpolilli J."/>
        </authorList>
    </citation>
    <scope>NUCLEOTIDE SEQUENCE</scope>
    <source>
        <strain evidence="1">CC829</strain>
    </source>
</reference>
<dbReference type="EMBL" id="CP088100">
    <property type="protein sequence ID" value="UFW82780.1"/>
    <property type="molecule type" value="Genomic_DNA"/>
</dbReference>
<evidence type="ECO:0000313" key="1">
    <source>
        <dbReference type="EMBL" id="UFW82780.1"/>
    </source>
</evidence>
<dbReference type="RefSeq" id="WP_231141881.1">
    <property type="nucleotide sequence ID" value="NZ_CP088100.1"/>
</dbReference>
<accession>A0ABY3QAA0</accession>
<evidence type="ECO:0000313" key="2">
    <source>
        <dbReference type="Proteomes" id="UP001430990"/>
    </source>
</evidence>
<organism evidence="1 2">
    <name type="scientific">Bradyrhizobium barranii</name>
    <dbReference type="NCBI Taxonomy" id="2992140"/>
    <lineage>
        <taxon>Bacteria</taxon>
        <taxon>Pseudomonadati</taxon>
        <taxon>Pseudomonadota</taxon>
        <taxon>Alphaproteobacteria</taxon>
        <taxon>Hyphomicrobiales</taxon>
        <taxon>Nitrobacteraceae</taxon>
        <taxon>Bradyrhizobium</taxon>
    </lineage>
</organism>
<dbReference type="Proteomes" id="UP001430990">
    <property type="component" value="Chromosome"/>
</dbReference>
<sequence length="116" mass="12810">MPRQHLHDAGGVFGFTERSFTERKWRQTSMAATGTDAEEDPLPLSALGRIRRLVPKSRDQHYDEIVRNFGVGALRPPPTPMSDGELARAIAEFLKEQPSSASVATLGRRLDPSSPL</sequence>
<gene>
    <name evidence="1" type="ORF">BjapCC829_22565</name>
</gene>
<keyword evidence="2" id="KW-1185">Reference proteome</keyword>